<dbReference type="Pfam" id="PF01425">
    <property type="entry name" value="Amidase"/>
    <property type="match status" value="1"/>
</dbReference>
<gene>
    <name evidence="4" type="ORF">C6N75_10850</name>
</gene>
<evidence type="ECO:0000256" key="2">
    <source>
        <dbReference type="SAM" id="MobiDB-lite"/>
    </source>
</evidence>
<dbReference type="AlphaFoldDB" id="A0A2S9PXP0"/>
<dbReference type="EMBL" id="PVLV01000135">
    <property type="protein sequence ID" value="PRH79190.1"/>
    <property type="molecule type" value="Genomic_DNA"/>
</dbReference>
<proteinExistence type="inferred from homology"/>
<evidence type="ECO:0000313" key="5">
    <source>
        <dbReference type="Proteomes" id="UP000239322"/>
    </source>
</evidence>
<keyword evidence="5" id="KW-1185">Reference proteome</keyword>
<feature type="domain" description="Amidase" evidence="3">
    <location>
        <begin position="28"/>
        <end position="111"/>
    </location>
</feature>
<dbReference type="RefSeq" id="WP_258177341.1">
    <property type="nucleotide sequence ID" value="NZ_PVLV01000135.1"/>
</dbReference>
<evidence type="ECO:0000259" key="3">
    <source>
        <dbReference type="Pfam" id="PF01425"/>
    </source>
</evidence>
<accession>A0A2S9PXP0</accession>
<reference evidence="4 5" key="1">
    <citation type="submission" date="2018-03" db="EMBL/GenBank/DDBJ databases">
        <title>Novel Streptomyces sp. from soil.</title>
        <authorList>
            <person name="Tan G.Y.A."/>
            <person name="Lee Z.Y."/>
        </authorList>
    </citation>
    <scope>NUCLEOTIDE SEQUENCE [LARGE SCALE GENOMIC DNA]</scope>
    <source>
        <strain evidence="4 5">ST5x</strain>
    </source>
</reference>
<organism evidence="4 5">
    <name type="scientific">Streptomyces solincola</name>
    <dbReference type="NCBI Taxonomy" id="2100817"/>
    <lineage>
        <taxon>Bacteria</taxon>
        <taxon>Bacillati</taxon>
        <taxon>Actinomycetota</taxon>
        <taxon>Actinomycetes</taxon>
        <taxon>Kitasatosporales</taxon>
        <taxon>Streptomycetaceae</taxon>
        <taxon>Streptomyces</taxon>
    </lineage>
</organism>
<comment type="similarity">
    <text evidence="1">Belongs to the amidase family.</text>
</comment>
<dbReference type="InterPro" id="IPR000120">
    <property type="entry name" value="Amidase"/>
</dbReference>
<protein>
    <submittedName>
        <fullName evidence="4">Amidase</fullName>
    </submittedName>
</protein>
<dbReference type="Gene3D" id="3.90.1300.10">
    <property type="entry name" value="Amidase signature (AS) domain"/>
    <property type="match status" value="1"/>
</dbReference>
<sequence>MPTDTTATPPGLADQARSLAQGHTTSAELVRASLERIEAAQPTLNAFRCVRADEALAEAEDADRRLLAGERLPLLGVPVAVKDDTDLAGLPTRFGCAGHIPDATADGEAVRR</sequence>
<evidence type="ECO:0000313" key="4">
    <source>
        <dbReference type="EMBL" id="PRH79190.1"/>
    </source>
</evidence>
<name>A0A2S9PXP0_9ACTN</name>
<dbReference type="PANTHER" id="PTHR11895">
    <property type="entry name" value="TRANSAMIDASE"/>
    <property type="match status" value="1"/>
</dbReference>
<evidence type="ECO:0000256" key="1">
    <source>
        <dbReference type="ARBA" id="ARBA00009199"/>
    </source>
</evidence>
<dbReference type="Proteomes" id="UP000239322">
    <property type="component" value="Unassembled WGS sequence"/>
</dbReference>
<dbReference type="GO" id="GO:0003824">
    <property type="term" value="F:catalytic activity"/>
    <property type="evidence" value="ECO:0007669"/>
    <property type="project" value="InterPro"/>
</dbReference>
<feature type="region of interest" description="Disordered" evidence="2">
    <location>
        <begin position="1"/>
        <end position="24"/>
    </location>
</feature>
<feature type="non-terminal residue" evidence="4">
    <location>
        <position position="112"/>
    </location>
</feature>
<dbReference type="PANTHER" id="PTHR11895:SF7">
    <property type="entry name" value="GLUTAMYL-TRNA(GLN) AMIDOTRANSFERASE SUBUNIT A, MITOCHONDRIAL"/>
    <property type="match status" value="1"/>
</dbReference>
<dbReference type="InterPro" id="IPR036928">
    <property type="entry name" value="AS_sf"/>
</dbReference>
<comment type="caution">
    <text evidence="4">The sequence shown here is derived from an EMBL/GenBank/DDBJ whole genome shotgun (WGS) entry which is preliminary data.</text>
</comment>
<dbReference type="InterPro" id="IPR023631">
    <property type="entry name" value="Amidase_dom"/>
</dbReference>
<dbReference type="SUPFAM" id="SSF75304">
    <property type="entry name" value="Amidase signature (AS) enzymes"/>
    <property type="match status" value="1"/>
</dbReference>